<evidence type="ECO:0000313" key="2">
    <source>
        <dbReference type="Proteomes" id="UP000270034"/>
    </source>
</evidence>
<accession>A0A2Z5ZKT0</accession>
<dbReference type="KEGG" id="aot:AcetOri_orf04378"/>
<name>A0A2Z5ZKT0_9PROT</name>
<evidence type="ECO:0000313" key="1">
    <source>
        <dbReference type="EMBL" id="BBC81230.1"/>
    </source>
</evidence>
<reference evidence="1 2" key="1">
    <citation type="submission" date="2018-02" db="EMBL/GenBank/DDBJ databases">
        <title>Acetobacter orientalis genome.</title>
        <authorList>
            <person name="Nakashima N."/>
            <person name="Tamura T."/>
        </authorList>
    </citation>
    <scope>NUCLEOTIDE SEQUENCE [LARGE SCALE GENOMIC DNA]</scope>
    <source>
        <strain evidence="1 2">FAN1</strain>
    </source>
</reference>
<proteinExistence type="predicted"/>
<organism evidence="1 2">
    <name type="scientific">Acetobacter orientalis</name>
    <dbReference type="NCBI Taxonomy" id="146474"/>
    <lineage>
        <taxon>Bacteria</taxon>
        <taxon>Pseudomonadati</taxon>
        <taxon>Pseudomonadota</taxon>
        <taxon>Alphaproteobacteria</taxon>
        <taxon>Acetobacterales</taxon>
        <taxon>Acetobacteraceae</taxon>
        <taxon>Acetobacter</taxon>
    </lineage>
</organism>
<dbReference type="EMBL" id="AP018515">
    <property type="protein sequence ID" value="BBC81230.1"/>
    <property type="molecule type" value="Genomic_DNA"/>
</dbReference>
<dbReference type="AlphaFoldDB" id="A0A2Z5ZKT0"/>
<protein>
    <submittedName>
        <fullName evidence="1">Uncharacterized protein</fullName>
    </submittedName>
</protein>
<dbReference type="Proteomes" id="UP000270034">
    <property type="component" value="Chromosome"/>
</dbReference>
<sequence>MAPLKPYATLGRYFLLPREGFTFEAAPGCARSAAVTHPFVLAARPEFS</sequence>
<gene>
    <name evidence="1" type="ORF">AcetOrient_orf04378</name>
</gene>